<evidence type="ECO:0000313" key="2">
    <source>
        <dbReference type="Proteomes" id="UP001162483"/>
    </source>
</evidence>
<dbReference type="EMBL" id="CATNWA010014150">
    <property type="protein sequence ID" value="CAI9568147.1"/>
    <property type="molecule type" value="Genomic_DNA"/>
</dbReference>
<proteinExistence type="predicted"/>
<reference evidence="1" key="1">
    <citation type="submission" date="2023-05" db="EMBL/GenBank/DDBJ databases">
        <authorList>
            <person name="Stuckert A."/>
        </authorList>
    </citation>
    <scope>NUCLEOTIDE SEQUENCE</scope>
</reference>
<comment type="caution">
    <text evidence="1">The sequence shown here is derived from an EMBL/GenBank/DDBJ whole genome shotgun (WGS) entry which is preliminary data.</text>
</comment>
<organism evidence="1 2">
    <name type="scientific">Staurois parvus</name>
    <dbReference type="NCBI Taxonomy" id="386267"/>
    <lineage>
        <taxon>Eukaryota</taxon>
        <taxon>Metazoa</taxon>
        <taxon>Chordata</taxon>
        <taxon>Craniata</taxon>
        <taxon>Vertebrata</taxon>
        <taxon>Euteleostomi</taxon>
        <taxon>Amphibia</taxon>
        <taxon>Batrachia</taxon>
        <taxon>Anura</taxon>
        <taxon>Neobatrachia</taxon>
        <taxon>Ranoidea</taxon>
        <taxon>Ranidae</taxon>
        <taxon>Staurois</taxon>
    </lineage>
</organism>
<sequence length="148" mass="16590">PGSAITSSGFSISPPPFFSLLFAPITLCDHIQSLSHFSLSSSFLQSLLPHFSLLQGVSVWCSCSEGAVLSILYPSITKTDRTGVSNLFFFPWPHWKKRNCLGPRIKYTNKKDSWQHNERGHPCEQHTKRWAGQKACGAAKNRSIYVSY</sequence>
<accession>A0ABN9D9F2</accession>
<keyword evidence="2" id="KW-1185">Reference proteome</keyword>
<dbReference type="Proteomes" id="UP001162483">
    <property type="component" value="Unassembled WGS sequence"/>
</dbReference>
<protein>
    <submittedName>
        <fullName evidence="1">Uncharacterized protein</fullName>
    </submittedName>
</protein>
<evidence type="ECO:0000313" key="1">
    <source>
        <dbReference type="EMBL" id="CAI9568147.1"/>
    </source>
</evidence>
<gene>
    <name evidence="1" type="ORF">SPARVUS_LOCUS6655936</name>
</gene>
<name>A0ABN9D9F2_9NEOB</name>
<feature type="non-terminal residue" evidence="1">
    <location>
        <position position="1"/>
    </location>
</feature>